<name>A0A4C1VM17_EUMVA</name>
<gene>
    <name evidence="2" type="ORF">EVAR_33682_1</name>
</gene>
<dbReference type="Proteomes" id="UP000299102">
    <property type="component" value="Unassembled WGS sequence"/>
</dbReference>
<keyword evidence="3" id="KW-1185">Reference proteome</keyword>
<evidence type="ECO:0000313" key="2">
    <source>
        <dbReference type="EMBL" id="GBP40106.1"/>
    </source>
</evidence>
<comment type="caution">
    <text evidence="2">The sequence shown here is derived from an EMBL/GenBank/DDBJ whole genome shotgun (WGS) entry which is preliminary data.</text>
</comment>
<evidence type="ECO:0000256" key="1">
    <source>
        <dbReference type="SAM" id="MobiDB-lite"/>
    </source>
</evidence>
<feature type="region of interest" description="Disordered" evidence="1">
    <location>
        <begin position="69"/>
        <end position="92"/>
    </location>
</feature>
<protein>
    <submittedName>
        <fullName evidence="2">Uncharacterized protein</fullName>
    </submittedName>
</protein>
<sequence>MDSFSIGCCTNNMSRRWFSPPLRRPPRRGSAVAMILFSFLFPGRGLIEIFRGNATKRLALSRYAVNAGPRDRPGHCAATAAPETDSEPVTLP</sequence>
<dbReference type="EMBL" id="BGZK01000376">
    <property type="protein sequence ID" value="GBP40106.1"/>
    <property type="molecule type" value="Genomic_DNA"/>
</dbReference>
<proteinExistence type="predicted"/>
<organism evidence="2 3">
    <name type="scientific">Eumeta variegata</name>
    <name type="common">Bagworm moth</name>
    <name type="synonym">Eumeta japonica</name>
    <dbReference type="NCBI Taxonomy" id="151549"/>
    <lineage>
        <taxon>Eukaryota</taxon>
        <taxon>Metazoa</taxon>
        <taxon>Ecdysozoa</taxon>
        <taxon>Arthropoda</taxon>
        <taxon>Hexapoda</taxon>
        <taxon>Insecta</taxon>
        <taxon>Pterygota</taxon>
        <taxon>Neoptera</taxon>
        <taxon>Endopterygota</taxon>
        <taxon>Lepidoptera</taxon>
        <taxon>Glossata</taxon>
        <taxon>Ditrysia</taxon>
        <taxon>Tineoidea</taxon>
        <taxon>Psychidae</taxon>
        <taxon>Oiketicinae</taxon>
        <taxon>Eumeta</taxon>
    </lineage>
</organism>
<accession>A0A4C1VM17</accession>
<dbReference type="AlphaFoldDB" id="A0A4C1VM17"/>
<evidence type="ECO:0000313" key="3">
    <source>
        <dbReference type="Proteomes" id="UP000299102"/>
    </source>
</evidence>
<reference evidence="2 3" key="1">
    <citation type="journal article" date="2019" name="Commun. Biol.">
        <title>The bagworm genome reveals a unique fibroin gene that provides high tensile strength.</title>
        <authorList>
            <person name="Kono N."/>
            <person name="Nakamura H."/>
            <person name="Ohtoshi R."/>
            <person name="Tomita M."/>
            <person name="Numata K."/>
            <person name="Arakawa K."/>
        </authorList>
    </citation>
    <scope>NUCLEOTIDE SEQUENCE [LARGE SCALE GENOMIC DNA]</scope>
</reference>